<evidence type="ECO:0008006" key="4">
    <source>
        <dbReference type="Google" id="ProtNLM"/>
    </source>
</evidence>
<protein>
    <recommendedName>
        <fullName evidence="4">DUF5666 domain-containing protein</fullName>
    </recommendedName>
</protein>
<name>A0ABX8RT73_NOCIO</name>
<evidence type="ECO:0000256" key="1">
    <source>
        <dbReference type="SAM" id="MobiDB-lite"/>
    </source>
</evidence>
<evidence type="ECO:0000313" key="2">
    <source>
        <dbReference type="EMBL" id="QXN92844.1"/>
    </source>
</evidence>
<reference evidence="2 3" key="1">
    <citation type="submission" date="2021-07" db="EMBL/GenBank/DDBJ databases">
        <title>Whole Genome Sequence of Nocardia Iowensis.</title>
        <authorList>
            <person name="Lamm A."/>
            <person name="Collins-Fairclough A.M."/>
            <person name="Bunk B."/>
            <person name="Sproer C."/>
        </authorList>
    </citation>
    <scope>NUCLEOTIDE SEQUENCE [LARGE SCALE GENOMIC DNA]</scope>
    <source>
        <strain evidence="2 3">NRRL 5646</strain>
    </source>
</reference>
<feature type="region of interest" description="Disordered" evidence="1">
    <location>
        <begin position="170"/>
        <end position="232"/>
    </location>
</feature>
<dbReference type="EMBL" id="CP078145">
    <property type="protein sequence ID" value="QXN92844.1"/>
    <property type="molecule type" value="Genomic_DNA"/>
</dbReference>
<sequence>MTIPGWQVLPQPIAYRLRAGSVTTLPWSFTHGVVVRMTAQSMGRFAMAIERAEEVESARKRKRPSRLVLVAAGALAASAVGYGVVSAPNSSAQEEGDSTKSEDIKCTGGEGKITISKKGEKYIGEAFLTGEFKEDGCPGPSDDPIGSSGEISIKEKGEGCELKAKIADGEAEVQQGKGNETEKEKADSGQVTMMAPLSEGDAKVTLTTSTEDKESESAKVTGTGSVQGLKLSDCSTVPEGNFTVTNISGEMKGK</sequence>
<gene>
    <name evidence="2" type="ORF">KV110_06905</name>
</gene>
<proteinExistence type="predicted"/>
<evidence type="ECO:0000313" key="3">
    <source>
        <dbReference type="Proteomes" id="UP000694257"/>
    </source>
</evidence>
<dbReference type="Proteomes" id="UP000694257">
    <property type="component" value="Chromosome"/>
</dbReference>
<accession>A0ABX8RT73</accession>
<dbReference type="RefSeq" id="WP_218474416.1">
    <property type="nucleotide sequence ID" value="NZ_BAABJN010000001.1"/>
</dbReference>
<organism evidence="2 3">
    <name type="scientific">Nocardia iowensis</name>
    <dbReference type="NCBI Taxonomy" id="204891"/>
    <lineage>
        <taxon>Bacteria</taxon>
        <taxon>Bacillati</taxon>
        <taxon>Actinomycetota</taxon>
        <taxon>Actinomycetes</taxon>
        <taxon>Mycobacteriales</taxon>
        <taxon>Nocardiaceae</taxon>
        <taxon>Nocardia</taxon>
    </lineage>
</organism>
<keyword evidence="3" id="KW-1185">Reference proteome</keyword>